<dbReference type="HOGENOM" id="CLU_3166053_0_0_6"/>
<name>S3J0U2_9ENTR</name>
<dbReference type="EMBL" id="ATDT01000006">
    <property type="protein sequence ID" value="EPF18381.1"/>
    <property type="molecule type" value="Genomic_DNA"/>
</dbReference>
<comment type="caution">
    <text evidence="1">The sequence shown here is derived from an EMBL/GenBank/DDBJ whole genome shotgun (WGS) entry which is preliminary data.</text>
</comment>
<sequence length="47" mass="5315">MPLAAEGTKEQPVLMYEDRFNGAEAEIKCKLTEQKQENVLPGVFFTL</sequence>
<reference evidence="1 2" key="1">
    <citation type="submission" date="2013-04" db="EMBL/GenBank/DDBJ databases">
        <authorList>
            <person name="Weinstock G."/>
            <person name="Sodergren E."/>
            <person name="Lobos E.A."/>
            <person name="Fulton L."/>
            <person name="Fulton R."/>
            <person name="Courtney L."/>
            <person name="Fronick C."/>
            <person name="O'Laughlin M."/>
            <person name="Godfrey J."/>
            <person name="Wilson R.M."/>
            <person name="Miner T."/>
            <person name="Farmer C."/>
            <person name="Delehaunty K."/>
            <person name="Cordes M."/>
            <person name="Minx P."/>
            <person name="Tomlinson C."/>
            <person name="Chen J."/>
            <person name="Wollam A."/>
            <person name="Pepin K.H."/>
            <person name="Palsikar V.B."/>
            <person name="Zhang X."/>
            <person name="Suruliraj S."/>
            <person name="Perna N.T."/>
            <person name="Plunkett G."/>
            <person name="Warren W."/>
            <person name="Mitreva M."/>
            <person name="Mardis E.R."/>
            <person name="Wilson R.K."/>
        </authorList>
    </citation>
    <scope>NUCLEOTIDE SEQUENCE [LARGE SCALE GENOMIC DNA]</scope>
    <source>
        <strain evidence="1 2">DSM 4568</strain>
    </source>
</reference>
<evidence type="ECO:0000313" key="1">
    <source>
        <dbReference type="EMBL" id="EPF18381.1"/>
    </source>
</evidence>
<gene>
    <name evidence="1" type="ORF">HMPREF0201_00975</name>
</gene>
<dbReference type="AlphaFoldDB" id="S3J0U2"/>
<protein>
    <submittedName>
        <fullName evidence="1">Uncharacterized protein</fullName>
    </submittedName>
</protein>
<dbReference type="Proteomes" id="UP000014585">
    <property type="component" value="Unassembled WGS sequence"/>
</dbReference>
<organism evidence="1 2">
    <name type="scientific">Cedecea davisae DSM 4568</name>
    <dbReference type="NCBI Taxonomy" id="566551"/>
    <lineage>
        <taxon>Bacteria</taxon>
        <taxon>Pseudomonadati</taxon>
        <taxon>Pseudomonadota</taxon>
        <taxon>Gammaproteobacteria</taxon>
        <taxon>Enterobacterales</taxon>
        <taxon>Enterobacteriaceae</taxon>
        <taxon>Cedecea</taxon>
    </lineage>
</organism>
<proteinExistence type="predicted"/>
<evidence type="ECO:0000313" key="2">
    <source>
        <dbReference type="Proteomes" id="UP000014585"/>
    </source>
</evidence>
<accession>S3J0U2</accession>
<dbReference type="STRING" id="566551.HMPREF0201_00975"/>